<dbReference type="EMBL" id="JBHTLQ010000018">
    <property type="protein sequence ID" value="MFD1190923.1"/>
    <property type="molecule type" value="Genomic_DNA"/>
</dbReference>
<keyword evidence="1" id="KW-0732">Signal</keyword>
<name>A0ABW3T1W5_9CAUL</name>
<reference evidence="3" key="1">
    <citation type="journal article" date="2019" name="Int. J. Syst. Evol. Microbiol.">
        <title>The Global Catalogue of Microorganisms (GCM) 10K type strain sequencing project: providing services to taxonomists for standard genome sequencing and annotation.</title>
        <authorList>
            <consortium name="The Broad Institute Genomics Platform"/>
            <consortium name="The Broad Institute Genome Sequencing Center for Infectious Disease"/>
            <person name="Wu L."/>
            <person name="Ma J."/>
        </authorList>
    </citation>
    <scope>NUCLEOTIDE SEQUENCE [LARGE SCALE GENOMIC DNA]</scope>
    <source>
        <strain evidence="3">CCUG 55074</strain>
    </source>
</reference>
<proteinExistence type="predicted"/>
<keyword evidence="3" id="KW-1185">Reference proteome</keyword>
<dbReference type="InterPro" id="IPR045500">
    <property type="entry name" value="DUF6491"/>
</dbReference>
<dbReference type="Pfam" id="PF20101">
    <property type="entry name" value="DUF6491"/>
    <property type="match status" value="1"/>
</dbReference>
<accession>A0ABW3T1W5</accession>
<feature type="signal peptide" evidence="1">
    <location>
        <begin position="1"/>
        <end position="20"/>
    </location>
</feature>
<dbReference type="RefSeq" id="WP_374576559.1">
    <property type="nucleotide sequence ID" value="NZ_JBHTLQ010000018.1"/>
</dbReference>
<evidence type="ECO:0000256" key="1">
    <source>
        <dbReference type="SAM" id="SignalP"/>
    </source>
</evidence>
<feature type="chain" id="PRO_5045143340" evidence="1">
    <location>
        <begin position="21"/>
        <end position="125"/>
    </location>
</feature>
<dbReference type="Proteomes" id="UP001597216">
    <property type="component" value="Unassembled WGS sequence"/>
</dbReference>
<evidence type="ECO:0000313" key="2">
    <source>
        <dbReference type="EMBL" id="MFD1190923.1"/>
    </source>
</evidence>
<comment type="caution">
    <text evidence="2">The sequence shown here is derived from an EMBL/GenBank/DDBJ whole genome shotgun (WGS) entry which is preliminary data.</text>
</comment>
<evidence type="ECO:0000313" key="3">
    <source>
        <dbReference type="Proteomes" id="UP001597216"/>
    </source>
</evidence>
<sequence>MRKFILTGALAAGALVTLGAAGPAPKQDRCFWTQSVNGFTAPDDKTVYVKVGVKETWRLDLFGTCPDVRWNTDIALLSRPGSSICSALDATIITNGPTGPQRCQVSKITKLTPEEAAALPAKSRP</sequence>
<protein>
    <submittedName>
        <fullName evidence="2">DUF6491 family protein</fullName>
    </submittedName>
</protein>
<organism evidence="2 3">
    <name type="scientific">Phenylobacterium conjunctum</name>
    <dbReference type="NCBI Taxonomy" id="1298959"/>
    <lineage>
        <taxon>Bacteria</taxon>
        <taxon>Pseudomonadati</taxon>
        <taxon>Pseudomonadota</taxon>
        <taxon>Alphaproteobacteria</taxon>
        <taxon>Caulobacterales</taxon>
        <taxon>Caulobacteraceae</taxon>
        <taxon>Phenylobacterium</taxon>
    </lineage>
</organism>
<gene>
    <name evidence="2" type="ORF">ACFQ27_10065</name>
</gene>